<evidence type="ECO:0000256" key="1">
    <source>
        <dbReference type="ARBA" id="ARBA00007274"/>
    </source>
</evidence>
<dbReference type="Gene3D" id="2.160.10.10">
    <property type="entry name" value="Hexapeptide repeat proteins"/>
    <property type="match status" value="1"/>
</dbReference>
<dbReference type="InterPro" id="IPR011004">
    <property type="entry name" value="Trimer_LpxA-like_sf"/>
</dbReference>
<evidence type="ECO:0000313" key="3">
    <source>
        <dbReference type="EMBL" id="MDG3584773.1"/>
    </source>
</evidence>
<dbReference type="CDD" id="cd04647">
    <property type="entry name" value="LbH_MAT_like"/>
    <property type="match status" value="1"/>
</dbReference>
<dbReference type="Proteomes" id="UP001153642">
    <property type="component" value="Unassembled WGS sequence"/>
</dbReference>
<evidence type="ECO:0000313" key="4">
    <source>
        <dbReference type="Proteomes" id="UP001153642"/>
    </source>
</evidence>
<dbReference type="PANTHER" id="PTHR23416:SF23">
    <property type="entry name" value="ACETYLTRANSFERASE C18B11.09C-RELATED"/>
    <property type="match status" value="1"/>
</dbReference>
<keyword evidence="3" id="KW-0012">Acyltransferase</keyword>
<dbReference type="InterPro" id="IPR001451">
    <property type="entry name" value="Hexapep"/>
</dbReference>
<proteinExistence type="inferred from homology"/>
<dbReference type="InterPro" id="IPR051159">
    <property type="entry name" value="Hexapeptide_acetyltransf"/>
</dbReference>
<keyword evidence="4" id="KW-1185">Reference proteome</keyword>
<dbReference type="SUPFAM" id="SSF51161">
    <property type="entry name" value="Trimeric LpxA-like enzymes"/>
    <property type="match status" value="1"/>
</dbReference>
<dbReference type="PANTHER" id="PTHR23416">
    <property type="entry name" value="SIALIC ACID SYNTHASE-RELATED"/>
    <property type="match status" value="1"/>
</dbReference>
<comment type="caution">
    <text evidence="3">The sequence shown here is derived from an EMBL/GenBank/DDBJ whole genome shotgun (WGS) entry which is preliminary data.</text>
</comment>
<comment type="similarity">
    <text evidence="1">Belongs to the transferase hexapeptide repeat family.</text>
</comment>
<dbReference type="EMBL" id="JAPMUA010000001">
    <property type="protein sequence ID" value="MDG3584773.1"/>
    <property type="molecule type" value="Genomic_DNA"/>
</dbReference>
<evidence type="ECO:0000256" key="2">
    <source>
        <dbReference type="ARBA" id="ARBA00022679"/>
    </source>
</evidence>
<name>A0ABT6FNE5_9FLAO</name>
<sequence>MKYEIQLWANAFVKLIPGYIGCRIRNLLLPYRRGVNVKVWENVQIDSPSRLILGDQVSINRNCVIHAGGGIVIGDNTLIGPNVIIYSQNHRYKNSSELVRNQGYDLKKVVIGSNVWVSASVIILPGIEIGNNVVIGAGTIVTKNVPDDTIAIGSPLRIIQKTNF</sequence>
<dbReference type="RefSeq" id="WP_277898531.1">
    <property type="nucleotide sequence ID" value="NZ_JAPMUA010000001.1"/>
</dbReference>
<accession>A0ABT6FNE5</accession>
<dbReference type="Pfam" id="PF14602">
    <property type="entry name" value="Hexapep_2"/>
    <property type="match status" value="1"/>
</dbReference>
<protein>
    <submittedName>
        <fullName evidence="3">Acyltransferase</fullName>
    </submittedName>
</protein>
<dbReference type="GO" id="GO:0016746">
    <property type="term" value="F:acyltransferase activity"/>
    <property type="evidence" value="ECO:0007669"/>
    <property type="project" value="UniProtKB-KW"/>
</dbReference>
<dbReference type="Pfam" id="PF00132">
    <property type="entry name" value="Hexapep"/>
    <property type="match status" value="1"/>
</dbReference>
<reference evidence="3" key="1">
    <citation type="submission" date="2022-11" db="EMBL/GenBank/DDBJ databases">
        <title>High-quality draft genome sequence of Galbibacter sp. strain CMA-7.</title>
        <authorList>
            <person name="Wei L."/>
            <person name="Dong C."/>
            <person name="Shao Z."/>
        </authorList>
    </citation>
    <scope>NUCLEOTIDE SEQUENCE</scope>
    <source>
        <strain evidence="3">CMA-7</strain>
    </source>
</reference>
<keyword evidence="2" id="KW-0808">Transferase</keyword>
<organism evidence="3 4">
    <name type="scientific">Galbibacter pacificus</name>
    <dbReference type="NCBI Taxonomy" id="2996052"/>
    <lineage>
        <taxon>Bacteria</taxon>
        <taxon>Pseudomonadati</taxon>
        <taxon>Bacteroidota</taxon>
        <taxon>Flavobacteriia</taxon>
        <taxon>Flavobacteriales</taxon>
        <taxon>Flavobacteriaceae</taxon>
        <taxon>Galbibacter</taxon>
    </lineage>
</organism>
<gene>
    <name evidence="3" type="ORF">OSR52_02750</name>
</gene>